<dbReference type="InterPro" id="IPR050624">
    <property type="entry name" value="HTH-type_Tx_Regulator"/>
</dbReference>
<accession>A0A0J1GPA7</accession>
<proteinExistence type="predicted"/>
<evidence type="ECO:0000259" key="3">
    <source>
        <dbReference type="PROSITE" id="PS50977"/>
    </source>
</evidence>
<protein>
    <submittedName>
        <fullName evidence="4">TetR family transcriptional regulator</fullName>
    </submittedName>
</protein>
<dbReference type="InterPro" id="IPR023772">
    <property type="entry name" value="DNA-bd_HTH_TetR-type_CS"/>
</dbReference>
<evidence type="ECO:0000256" key="2">
    <source>
        <dbReference type="PROSITE-ProRule" id="PRU00335"/>
    </source>
</evidence>
<dbReference type="OrthoDB" id="5816932at2"/>
<organism evidence="4 5">
    <name type="scientific">Photobacterium aphoticum</name>
    <dbReference type="NCBI Taxonomy" id="754436"/>
    <lineage>
        <taxon>Bacteria</taxon>
        <taxon>Pseudomonadati</taxon>
        <taxon>Pseudomonadota</taxon>
        <taxon>Gammaproteobacteria</taxon>
        <taxon>Vibrionales</taxon>
        <taxon>Vibrionaceae</taxon>
        <taxon>Photobacterium</taxon>
    </lineage>
</organism>
<dbReference type="PRINTS" id="PR00455">
    <property type="entry name" value="HTHTETR"/>
</dbReference>
<dbReference type="EMBL" id="LDOV01000016">
    <property type="protein sequence ID" value="KLV01239.1"/>
    <property type="molecule type" value="Genomic_DNA"/>
</dbReference>
<comment type="caution">
    <text evidence="4">The sequence shown here is derived from an EMBL/GenBank/DDBJ whole genome shotgun (WGS) entry which is preliminary data.</text>
</comment>
<reference evidence="4 5" key="1">
    <citation type="submission" date="2015-05" db="EMBL/GenBank/DDBJ databases">
        <title>Photobacterium galathea sp. nov.</title>
        <authorList>
            <person name="Machado H."/>
            <person name="Gram L."/>
        </authorList>
    </citation>
    <scope>NUCLEOTIDE SEQUENCE [LARGE SCALE GENOMIC DNA]</scope>
    <source>
        <strain evidence="4 5">DSM 25995</strain>
    </source>
</reference>
<dbReference type="InterPro" id="IPR009057">
    <property type="entry name" value="Homeodomain-like_sf"/>
</dbReference>
<dbReference type="Pfam" id="PF00440">
    <property type="entry name" value="TetR_N"/>
    <property type="match status" value="1"/>
</dbReference>
<dbReference type="RefSeq" id="WP_047874032.1">
    <property type="nucleotide sequence ID" value="NZ_BMYC01000009.1"/>
</dbReference>
<dbReference type="InterPro" id="IPR001647">
    <property type="entry name" value="HTH_TetR"/>
</dbReference>
<dbReference type="AlphaFoldDB" id="A0A0J1GPA7"/>
<evidence type="ECO:0000256" key="1">
    <source>
        <dbReference type="ARBA" id="ARBA00023125"/>
    </source>
</evidence>
<dbReference type="Gene3D" id="1.10.357.10">
    <property type="entry name" value="Tetracycline Repressor, domain 2"/>
    <property type="match status" value="1"/>
</dbReference>
<evidence type="ECO:0000313" key="4">
    <source>
        <dbReference type="EMBL" id="KLV01239.1"/>
    </source>
</evidence>
<dbReference type="PANTHER" id="PTHR43479:SF11">
    <property type="entry name" value="ACREF_ENVCD OPERON REPRESSOR-RELATED"/>
    <property type="match status" value="1"/>
</dbReference>
<dbReference type="Proteomes" id="UP000036426">
    <property type="component" value="Unassembled WGS sequence"/>
</dbReference>
<dbReference type="PROSITE" id="PS50977">
    <property type="entry name" value="HTH_TETR_2"/>
    <property type="match status" value="1"/>
</dbReference>
<dbReference type="GO" id="GO:0003677">
    <property type="term" value="F:DNA binding"/>
    <property type="evidence" value="ECO:0007669"/>
    <property type="project" value="UniProtKB-UniRule"/>
</dbReference>
<keyword evidence="5" id="KW-1185">Reference proteome</keyword>
<name>A0A0J1GPA7_9GAMM</name>
<dbReference type="PANTHER" id="PTHR43479">
    <property type="entry name" value="ACREF/ENVCD OPERON REPRESSOR-RELATED"/>
    <property type="match status" value="1"/>
</dbReference>
<feature type="DNA-binding region" description="H-T-H motif" evidence="2">
    <location>
        <begin position="26"/>
        <end position="45"/>
    </location>
</feature>
<sequence>MKADKKQQTIQAAIELFATQGYENTSIAQICQHAHVSKGLVFHHFKNKEDLLRAVFLRMAEIITEVGECAAPLSDDASAKARFIQLVDQIFLSMADEEQKLFYQLDYQVKCQPTTRLMLKDLLDARYDLMLASFNTILCDVPVANCEIDTPLLIAEIDGIALNYLFADESASDAYPLEAMKERFINKYLLLLNL</sequence>
<feature type="domain" description="HTH tetR-type" evidence="3">
    <location>
        <begin position="3"/>
        <end position="63"/>
    </location>
</feature>
<dbReference type="PATRIC" id="fig|754436.4.peg.1890"/>
<dbReference type="SUPFAM" id="SSF46689">
    <property type="entry name" value="Homeodomain-like"/>
    <property type="match status" value="1"/>
</dbReference>
<dbReference type="PROSITE" id="PS01081">
    <property type="entry name" value="HTH_TETR_1"/>
    <property type="match status" value="1"/>
</dbReference>
<gene>
    <name evidence="4" type="ORF">ABT58_08955</name>
</gene>
<keyword evidence="1 2" id="KW-0238">DNA-binding</keyword>
<evidence type="ECO:0000313" key="5">
    <source>
        <dbReference type="Proteomes" id="UP000036426"/>
    </source>
</evidence>